<keyword evidence="1" id="KW-0812">Transmembrane</keyword>
<organism evidence="2">
    <name type="scientific">freshwater metagenome</name>
    <dbReference type="NCBI Taxonomy" id="449393"/>
    <lineage>
        <taxon>unclassified sequences</taxon>
        <taxon>metagenomes</taxon>
        <taxon>ecological metagenomes</taxon>
    </lineage>
</organism>
<feature type="transmembrane region" description="Helical" evidence="1">
    <location>
        <begin position="40"/>
        <end position="62"/>
    </location>
</feature>
<reference evidence="2" key="1">
    <citation type="submission" date="2020-05" db="EMBL/GenBank/DDBJ databases">
        <authorList>
            <person name="Chiriac C."/>
            <person name="Salcher M."/>
            <person name="Ghai R."/>
            <person name="Kavagutti S V."/>
        </authorList>
    </citation>
    <scope>NUCLEOTIDE SEQUENCE</scope>
</reference>
<feature type="transmembrane region" description="Helical" evidence="1">
    <location>
        <begin position="12"/>
        <end position="34"/>
    </location>
</feature>
<sequence length="125" mass="13874">MKRSPFTLIAPAVAALQILVLVVIALITLIGSLVTGEVDSWVNLWVELLLYLIFIAGYLLVLRGLWQLRTWARAPMIAIQLIVIGISYEDFWQSDPVLWKIVAVALTLVSLTAIVATLKSENESK</sequence>
<gene>
    <name evidence="2" type="ORF">UFOPK1726_00147</name>
</gene>
<proteinExistence type="predicted"/>
<evidence type="ECO:0000256" key="1">
    <source>
        <dbReference type="SAM" id="Phobius"/>
    </source>
</evidence>
<keyword evidence="1" id="KW-0472">Membrane</keyword>
<dbReference type="AlphaFoldDB" id="A0A6J6DX73"/>
<keyword evidence="1" id="KW-1133">Transmembrane helix</keyword>
<accession>A0A6J6DX73</accession>
<evidence type="ECO:0000313" key="2">
    <source>
        <dbReference type="EMBL" id="CAB4568682.1"/>
    </source>
</evidence>
<protein>
    <submittedName>
        <fullName evidence="2">Unannotated protein</fullName>
    </submittedName>
</protein>
<feature type="transmembrane region" description="Helical" evidence="1">
    <location>
        <begin position="97"/>
        <end position="118"/>
    </location>
</feature>
<name>A0A6J6DX73_9ZZZZ</name>
<dbReference type="EMBL" id="CAEZTT010000007">
    <property type="protein sequence ID" value="CAB4568682.1"/>
    <property type="molecule type" value="Genomic_DNA"/>
</dbReference>